<dbReference type="PANTHER" id="PTHR12863:SF1">
    <property type="entry name" value="FATTY ACID 2-HYDROXYLASE"/>
    <property type="match status" value="1"/>
</dbReference>
<gene>
    <name evidence="16" type="ORF">SNE35_31335</name>
</gene>
<comment type="cofactor">
    <cofactor evidence="1">
        <name>Zn(2+)</name>
        <dbReference type="ChEBI" id="CHEBI:29105"/>
    </cofactor>
</comment>
<feature type="transmembrane region" description="Helical" evidence="14">
    <location>
        <begin position="12"/>
        <end position="32"/>
    </location>
</feature>
<keyword evidence="4 14" id="KW-0812">Transmembrane</keyword>
<name>A0ABU5DRT8_9BURK</name>
<keyword evidence="12 14" id="KW-0472">Membrane</keyword>
<evidence type="ECO:0000256" key="10">
    <source>
        <dbReference type="ARBA" id="ARBA00023002"/>
    </source>
</evidence>
<feature type="domain" description="Fatty acid hydroxylase" evidence="15">
    <location>
        <begin position="46"/>
        <end position="176"/>
    </location>
</feature>
<sequence length="188" mass="20942">MFALEHSKAAYWADFAIYALAIGGTAISLPMLGPRAQWMQMAGSAALGLAAWPLIEYLVHRFILHGMEPFRTWHLHHHDRPTALISSPTALSATLIAVLVFAPAAATTTFWRASALTLGVVIGYFGYAVCHHSTHHWRSRGEWLKERKRWHAIHHRASNGLCYGVTFTLWDRVFGTAPPKSGRQSKSS</sequence>
<dbReference type="PANTHER" id="PTHR12863">
    <property type="entry name" value="FATTY ACID HYDROXYLASE"/>
    <property type="match status" value="1"/>
</dbReference>
<evidence type="ECO:0000256" key="4">
    <source>
        <dbReference type="ARBA" id="ARBA00022692"/>
    </source>
</evidence>
<evidence type="ECO:0000256" key="7">
    <source>
        <dbReference type="ARBA" id="ARBA00022832"/>
    </source>
</evidence>
<keyword evidence="13" id="KW-0275">Fatty acid biosynthesis</keyword>
<dbReference type="InterPro" id="IPR014430">
    <property type="entry name" value="Scs7"/>
</dbReference>
<evidence type="ECO:0000256" key="8">
    <source>
        <dbReference type="ARBA" id="ARBA00022833"/>
    </source>
</evidence>
<evidence type="ECO:0000256" key="9">
    <source>
        <dbReference type="ARBA" id="ARBA00022989"/>
    </source>
</evidence>
<keyword evidence="6" id="KW-0256">Endoplasmic reticulum</keyword>
<evidence type="ECO:0000256" key="11">
    <source>
        <dbReference type="ARBA" id="ARBA00023098"/>
    </source>
</evidence>
<reference evidence="16 17" key="1">
    <citation type="submission" date="2023-11" db="EMBL/GenBank/DDBJ databases">
        <title>Paucibacter sp. nov., isolated from fresh soil in Korea.</title>
        <authorList>
            <person name="Le N.T.T."/>
        </authorList>
    </citation>
    <scope>NUCLEOTIDE SEQUENCE [LARGE SCALE GENOMIC DNA]</scope>
    <source>
        <strain evidence="16 17">R3-3</strain>
    </source>
</reference>
<keyword evidence="9 14" id="KW-1133">Transmembrane helix</keyword>
<evidence type="ECO:0000256" key="2">
    <source>
        <dbReference type="ARBA" id="ARBA00004477"/>
    </source>
</evidence>
<keyword evidence="7" id="KW-0276">Fatty acid metabolism</keyword>
<organism evidence="16 17">
    <name type="scientific">Roseateles agri</name>
    <dbReference type="NCBI Taxonomy" id="3098619"/>
    <lineage>
        <taxon>Bacteria</taxon>
        <taxon>Pseudomonadati</taxon>
        <taxon>Pseudomonadota</taxon>
        <taxon>Betaproteobacteria</taxon>
        <taxon>Burkholderiales</taxon>
        <taxon>Sphaerotilaceae</taxon>
        <taxon>Roseateles</taxon>
    </lineage>
</organism>
<evidence type="ECO:0000256" key="5">
    <source>
        <dbReference type="ARBA" id="ARBA00022723"/>
    </source>
</evidence>
<feature type="transmembrane region" description="Helical" evidence="14">
    <location>
        <begin position="81"/>
        <end position="104"/>
    </location>
</feature>
<dbReference type="Proteomes" id="UP001285263">
    <property type="component" value="Unassembled WGS sequence"/>
</dbReference>
<proteinExistence type="predicted"/>
<comment type="caution">
    <text evidence="16">The sequence shown here is derived from an EMBL/GenBank/DDBJ whole genome shotgun (WGS) entry which is preliminary data.</text>
</comment>
<feature type="transmembrane region" description="Helical" evidence="14">
    <location>
        <begin position="110"/>
        <end position="130"/>
    </location>
</feature>
<evidence type="ECO:0000256" key="3">
    <source>
        <dbReference type="ARBA" id="ARBA00022516"/>
    </source>
</evidence>
<keyword evidence="10" id="KW-0560">Oxidoreductase</keyword>
<dbReference type="RefSeq" id="WP_320426999.1">
    <property type="nucleotide sequence ID" value="NZ_JAXCLA010000013.1"/>
</dbReference>
<evidence type="ECO:0000256" key="14">
    <source>
        <dbReference type="SAM" id="Phobius"/>
    </source>
</evidence>
<keyword evidence="8" id="KW-0862">Zinc</keyword>
<evidence type="ECO:0000256" key="13">
    <source>
        <dbReference type="ARBA" id="ARBA00023160"/>
    </source>
</evidence>
<keyword evidence="11" id="KW-0443">Lipid metabolism</keyword>
<evidence type="ECO:0000256" key="12">
    <source>
        <dbReference type="ARBA" id="ARBA00023136"/>
    </source>
</evidence>
<dbReference type="InterPro" id="IPR006694">
    <property type="entry name" value="Fatty_acid_hydroxylase"/>
</dbReference>
<dbReference type="Pfam" id="PF04116">
    <property type="entry name" value="FA_hydroxylase"/>
    <property type="match status" value="1"/>
</dbReference>
<evidence type="ECO:0000256" key="1">
    <source>
        <dbReference type="ARBA" id="ARBA00001947"/>
    </source>
</evidence>
<evidence type="ECO:0000313" key="17">
    <source>
        <dbReference type="Proteomes" id="UP001285263"/>
    </source>
</evidence>
<evidence type="ECO:0000313" key="16">
    <source>
        <dbReference type="EMBL" id="MDY0749032.1"/>
    </source>
</evidence>
<evidence type="ECO:0000256" key="6">
    <source>
        <dbReference type="ARBA" id="ARBA00022824"/>
    </source>
</evidence>
<dbReference type="EMBL" id="JAXCLA010000013">
    <property type="protein sequence ID" value="MDY0749032.1"/>
    <property type="molecule type" value="Genomic_DNA"/>
</dbReference>
<feature type="transmembrane region" description="Helical" evidence="14">
    <location>
        <begin position="38"/>
        <end position="60"/>
    </location>
</feature>
<protein>
    <submittedName>
        <fullName evidence="16">Sterol desaturase family protein</fullName>
    </submittedName>
</protein>
<keyword evidence="3" id="KW-0444">Lipid biosynthesis</keyword>
<keyword evidence="5" id="KW-0479">Metal-binding</keyword>
<keyword evidence="17" id="KW-1185">Reference proteome</keyword>
<comment type="subcellular location">
    <subcellularLocation>
        <location evidence="2">Endoplasmic reticulum membrane</location>
        <topology evidence="2">Multi-pass membrane protein</topology>
    </subcellularLocation>
</comment>
<accession>A0ABU5DRT8</accession>
<evidence type="ECO:0000259" key="15">
    <source>
        <dbReference type="Pfam" id="PF04116"/>
    </source>
</evidence>